<comment type="caution">
    <text evidence="2">The sequence shown here is derived from an EMBL/GenBank/DDBJ whole genome shotgun (WGS) entry which is preliminary data.</text>
</comment>
<dbReference type="AlphaFoldDB" id="A0A551Y119"/>
<accession>A0A551Y119</accession>
<organism evidence="2 3">
    <name type="scientific">Microcystis aeruginosa Ma_QC_C_20070703_M131</name>
    <dbReference type="NCBI Taxonomy" id="2486263"/>
    <lineage>
        <taxon>Bacteria</taxon>
        <taxon>Bacillati</taxon>
        <taxon>Cyanobacteriota</taxon>
        <taxon>Cyanophyceae</taxon>
        <taxon>Oscillatoriophycideae</taxon>
        <taxon>Chroococcales</taxon>
        <taxon>Microcystaceae</taxon>
        <taxon>Microcystis</taxon>
    </lineage>
</organism>
<dbReference type="Proteomes" id="UP000316443">
    <property type="component" value="Unassembled WGS sequence"/>
</dbReference>
<dbReference type="Gene3D" id="3.40.50.1010">
    <property type="entry name" value="5'-nuclease"/>
    <property type="match status" value="1"/>
</dbReference>
<dbReference type="InterPro" id="IPR039018">
    <property type="entry name" value="VapC20-like"/>
</dbReference>
<evidence type="ECO:0000313" key="2">
    <source>
        <dbReference type="EMBL" id="TRT54661.1"/>
    </source>
</evidence>
<proteinExistence type="predicted"/>
<gene>
    <name evidence="2" type="ORF">EWV85_10810</name>
</gene>
<dbReference type="InterPro" id="IPR002716">
    <property type="entry name" value="PIN_dom"/>
</dbReference>
<feature type="domain" description="PIN" evidence="1">
    <location>
        <begin position="9"/>
        <end position="124"/>
    </location>
</feature>
<name>A0A551Y119_MICAE</name>
<dbReference type="GO" id="GO:0004521">
    <property type="term" value="F:RNA endonuclease activity"/>
    <property type="evidence" value="ECO:0007669"/>
    <property type="project" value="InterPro"/>
</dbReference>
<dbReference type="EMBL" id="SFCA01000110">
    <property type="protein sequence ID" value="TRT54661.1"/>
    <property type="molecule type" value="Genomic_DNA"/>
</dbReference>
<dbReference type="SUPFAM" id="SSF88723">
    <property type="entry name" value="PIN domain-like"/>
    <property type="match status" value="1"/>
</dbReference>
<dbReference type="PANTHER" id="PTHR42188:SF1">
    <property type="entry name" value="23S RRNA-SPECIFIC ENDONUCLEASE VAPC20"/>
    <property type="match status" value="1"/>
</dbReference>
<dbReference type="GO" id="GO:0016075">
    <property type="term" value="P:rRNA catabolic process"/>
    <property type="evidence" value="ECO:0007669"/>
    <property type="project" value="TreeGrafter"/>
</dbReference>
<sequence length="139" mass="15783">MERMNSLADTGFIVALIDSQDSHHREVKNIYLQQQKIIVPQSVLAEVAYLLGCNAGISSVIQFLRLLKTSRFELMALTEEDISRIGDILAEYQDSRVDFVDASVMAMAERLNLTIILTLDRRDFSLYRPQNCTAFTLLP</sequence>
<dbReference type="Pfam" id="PF01850">
    <property type="entry name" value="PIN"/>
    <property type="match status" value="1"/>
</dbReference>
<evidence type="ECO:0000313" key="3">
    <source>
        <dbReference type="Proteomes" id="UP000316443"/>
    </source>
</evidence>
<evidence type="ECO:0000259" key="1">
    <source>
        <dbReference type="Pfam" id="PF01850"/>
    </source>
</evidence>
<dbReference type="PANTHER" id="PTHR42188">
    <property type="entry name" value="23S RRNA-SPECIFIC ENDONUCLEASE VAPC20"/>
    <property type="match status" value="1"/>
</dbReference>
<dbReference type="InterPro" id="IPR029060">
    <property type="entry name" value="PIN-like_dom_sf"/>
</dbReference>
<reference evidence="2 3" key="1">
    <citation type="submission" date="2019-01" db="EMBL/GenBank/DDBJ databases">
        <title>Coherence of Microcystis species and biogeography revealed through population genomics.</title>
        <authorList>
            <person name="Perez-Carrascal O.M."/>
            <person name="Terrat Y."/>
            <person name="Giani A."/>
            <person name="Fortin N."/>
            <person name="Tromas N."/>
            <person name="Shapiro B.J."/>
        </authorList>
    </citation>
    <scope>NUCLEOTIDE SEQUENCE [LARGE SCALE GENOMIC DNA]</scope>
    <source>
        <strain evidence="2">Ma_QC_C_20070703_M131</strain>
    </source>
</reference>
<protein>
    <submittedName>
        <fullName evidence="2">PIN domain-containing protein</fullName>
    </submittedName>
</protein>